<dbReference type="InterPro" id="IPR014346">
    <property type="entry name" value="Prenyl_protease-related"/>
</dbReference>
<reference evidence="10 11" key="1">
    <citation type="submission" date="2018-07" db="EMBL/GenBank/DDBJ databases">
        <title>Thalassococcus profundi sp. nov., a marine bacterium isolated from deep seawater of Okinawa Trough.</title>
        <authorList>
            <person name="Yu M."/>
        </authorList>
    </citation>
    <scope>NUCLEOTIDE SEQUENCE [LARGE SCALE GENOMIC DNA]</scope>
    <source>
        <strain evidence="10 11">WRAS1</strain>
    </source>
</reference>
<dbReference type="InterPro" id="IPR026420">
    <property type="entry name" value="Exo_VPEID"/>
</dbReference>
<evidence type="ECO:0000256" key="7">
    <source>
        <dbReference type="ARBA" id="ARBA00023136"/>
    </source>
</evidence>
<evidence type="ECO:0000256" key="6">
    <source>
        <dbReference type="ARBA" id="ARBA00022989"/>
    </source>
</evidence>
<sequence length="514" mass="54504">MFALELCVIVAVFQVLSPVECRLTEIETACRALRGLVVRAASLLAGGAILLWARPALRDDLRRLSAAGGSRLWPILHGLGLVLIFLPVMLVPQDQLNARFEAVFTGLASGAALAAVAGLFWIMPPGRWLTWLRMHRFAPLSILALALVIPDLAVALEPLWTIDLLSRLTFFAVAVTLSVIGGNVLVQPEIATVGVDGFNVQVASQCSGIEGFALIAGFLTIYAILFRDTLRPLRFWGVVLPLALLASWVFNVIRIAVLVQIGAHVSPDLAINGFHSFAGWLFFTVLALAVLVIVQAVPWLHRRAGAPAETVPPLRQDWVAARIVPFIVFMVSGLVVQAFFADPALGYPLQAAALALALLYFRGAFTALEWRLDPVALGAGALIGLLWIVTAPDPAPGADAAIAGLGGVSLAAWAACRILGTAVLVPVVEEAFFRGYVLTRLDSGTWASRVAAVAVSSALFALLHGRIVAAGAAGVVFALVMLRRGRLADAILAHGLANALIAAVALWRGAWSLI</sequence>
<proteinExistence type="predicted"/>
<accession>A0A369TTL0</accession>
<dbReference type="EMBL" id="QPMK01000003">
    <property type="protein sequence ID" value="RDD67487.1"/>
    <property type="molecule type" value="Genomic_DNA"/>
</dbReference>
<evidence type="ECO:0000256" key="3">
    <source>
        <dbReference type="ARBA" id="ARBA00022670"/>
    </source>
</evidence>
<comment type="subcellular location">
    <subcellularLocation>
        <location evidence="1">Cell membrane</location>
        <topology evidence="1">Multi-pass membrane protein</topology>
    </subcellularLocation>
</comment>
<dbReference type="GO" id="GO:0006508">
    <property type="term" value="P:proteolysis"/>
    <property type="evidence" value="ECO:0007669"/>
    <property type="project" value="UniProtKB-KW"/>
</dbReference>
<dbReference type="InterPro" id="IPR003675">
    <property type="entry name" value="Rce1/LyrA-like_dom"/>
</dbReference>
<keyword evidence="6 8" id="KW-1133">Transmembrane helix</keyword>
<feature type="transmembrane region" description="Helical" evidence="8">
    <location>
        <begin position="319"/>
        <end position="341"/>
    </location>
</feature>
<keyword evidence="4 8" id="KW-0812">Transmembrane</keyword>
<dbReference type="NCBIfam" id="TIGR04178">
    <property type="entry name" value="exo_archaeo"/>
    <property type="match status" value="1"/>
</dbReference>
<feature type="transmembrane region" description="Helical" evidence="8">
    <location>
        <begin position="347"/>
        <end position="365"/>
    </location>
</feature>
<dbReference type="Pfam" id="PF09721">
    <property type="entry name" value="Exosortase_EpsH"/>
    <property type="match status" value="1"/>
</dbReference>
<dbReference type="Proteomes" id="UP000253977">
    <property type="component" value="Unassembled WGS sequence"/>
</dbReference>
<dbReference type="AlphaFoldDB" id="A0A369TTL0"/>
<feature type="transmembrane region" description="Helical" evidence="8">
    <location>
        <begin position="277"/>
        <end position="298"/>
    </location>
</feature>
<keyword evidence="7 8" id="KW-0472">Membrane</keyword>
<dbReference type="InterPro" id="IPR026392">
    <property type="entry name" value="Exo/Archaeosortase_dom"/>
</dbReference>
<dbReference type="Pfam" id="PF02517">
    <property type="entry name" value="Rce1-like"/>
    <property type="match status" value="1"/>
</dbReference>
<evidence type="ECO:0000313" key="10">
    <source>
        <dbReference type="EMBL" id="RDD67487.1"/>
    </source>
</evidence>
<evidence type="ECO:0000256" key="2">
    <source>
        <dbReference type="ARBA" id="ARBA00022475"/>
    </source>
</evidence>
<feature type="domain" description="CAAX prenyl protease 2/Lysostaphin resistance protein A-like" evidence="9">
    <location>
        <begin position="413"/>
        <end position="500"/>
    </location>
</feature>
<keyword evidence="11" id="KW-1185">Reference proteome</keyword>
<dbReference type="EC" id="3.4.22.-" evidence="10"/>
<dbReference type="OrthoDB" id="8451928at2"/>
<feature type="transmembrane region" description="Helical" evidence="8">
    <location>
        <begin position="136"/>
        <end position="156"/>
    </location>
</feature>
<evidence type="ECO:0000313" key="11">
    <source>
        <dbReference type="Proteomes" id="UP000253977"/>
    </source>
</evidence>
<protein>
    <submittedName>
        <fullName evidence="10">Exosortase E/protease, VPEID-CTERM system</fullName>
        <ecNumber evidence="10">3.4.22.-</ecNumber>
    </submittedName>
</protein>
<feature type="transmembrane region" description="Helical" evidence="8">
    <location>
        <begin position="32"/>
        <end position="52"/>
    </location>
</feature>
<feature type="transmembrane region" description="Helical" evidence="8">
    <location>
        <begin position="233"/>
        <end position="257"/>
    </location>
</feature>
<dbReference type="NCBIfam" id="TIGR04162">
    <property type="entry name" value="exo_VPEID"/>
    <property type="match status" value="1"/>
</dbReference>
<feature type="transmembrane region" description="Helical" evidence="8">
    <location>
        <begin position="207"/>
        <end position="226"/>
    </location>
</feature>
<feature type="transmembrane region" description="Helical" evidence="8">
    <location>
        <begin position="168"/>
        <end position="187"/>
    </location>
</feature>
<comment type="caution">
    <text evidence="10">The sequence shown here is derived from an EMBL/GenBank/DDBJ whole genome shotgun (WGS) entry which is preliminary data.</text>
</comment>
<feature type="transmembrane region" description="Helical" evidence="8">
    <location>
        <begin position="72"/>
        <end position="91"/>
    </location>
</feature>
<evidence type="ECO:0000256" key="1">
    <source>
        <dbReference type="ARBA" id="ARBA00004651"/>
    </source>
</evidence>
<name>A0A369TTL0_9RHOB</name>
<feature type="transmembrane region" description="Helical" evidence="8">
    <location>
        <begin position="491"/>
        <end position="511"/>
    </location>
</feature>
<dbReference type="GO" id="GO:0080120">
    <property type="term" value="P:CAAX-box protein maturation"/>
    <property type="evidence" value="ECO:0007669"/>
    <property type="project" value="UniProtKB-ARBA"/>
</dbReference>
<evidence type="ECO:0000256" key="5">
    <source>
        <dbReference type="ARBA" id="ARBA00022801"/>
    </source>
</evidence>
<dbReference type="NCBIfam" id="TIGR03008">
    <property type="entry name" value="pepcterm_CAAX"/>
    <property type="match status" value="1"/>
</dbReference>
<gene>
    <name evidence="10" type="primary">xrtE</name>
    <name evidence="10" type="ORF">DU478_05970</name>
</gene>
<dbReference type="InterPro" id="IPR019127">
    <property type="entry name" value="Exosortase"/>
</dbReference>
<keyword evidence="5 10" id="KW-0378">Hydrolase</keyword>
<feature type="transmembrane region" description="Helical" evidence="8">
    <location>
        <begin position="372"/>
        <end position="390"/>
    </location>
</feature>
<feature type="transmembrane region" description="Helical" evidence="8">
    <location>
        <begin position="103"/>
        <end position="124"/>
    </location>
</feature>
<feature type="transmembrane region" description="Helical" evidence="8">
    <location>
        <begin position="450"/>
        <end position="479"/>
    </location>
</feature>
<evidence type="ECO:0000256" key="4">
    <source>
        <dbReference type="ARBA" id="ARBA00022692"/>
    </source>
</evidence>
<dbReference type="GO" id="GO:0004175">
    <property type="term" value="F:endopeptidase activity"/>
    <property type="evidence" value="ECO:0007669"/>
    <property type="project" value="UniProtKB-ARBA"/>
</dbReference>
<keyword evidence="2" id="KW-1003">Cell membrane</keyword>
<keyword evidence="3 10" id="KW-0645">Protease</keyword>
<organism evidence="10 11">
    <name type="scientific">Thalassococcus profundi</name>
    <dbReference type="NCBI Taxonomy" id="2282382"/>
    <lineage>
        <taxon>Bacteria</taxon>
        <taxon>Pseudomonadati</taxon>
        <taxon>Pseudomonadota</taxon>
        <taxon>Alphaproteobacteria</taxon>
        <taxon>Rhodobacterales</taxon>
        <taxon>Roseobacteraceae</taxon>
        <taxon>Thalassococcus</taxon>
    </lineage>
</organism>
<feature type="transmembrane region" description="Helical" evidence="8">
    <location>
        <begin position="410"/>
        <end position="429"/>
    </location>
</feature>
<evidence type="ECO:0000256" key="8">
    <source>
        <dbReference type="SAM" id="Phobius"/>
    </source>
</evidence>
<evidence type="ECO:0000259" key="9">
    <source>
        <dbReference type="Pfam" id="PF02517"/>
    </source>
</evidence>
<dbReference type="GO" id="GO:0005886">
    <property type="term" value="C:plasma membrane"/>
    <property type="evidence" value="ECO:0007669"/>
    <property type="project" value="UniProtKB-SubCell"/>
</dbReference>